<evidence type="ECO:0000256" key="2">
    <source>
        <dbReference type="RuleBase" id="RU003457"/>
    </source>
</evidence>
<proteinExistence type="inferred from homology"/>
<evidence type="ECO:0000313" key="6">
    <source>
        <dbReference type="EMBL" id="MFC5381769.1"/>
    </source>
</evidence>
<dbReference type="Proteomes" id="UP001596122">
    <property type="component" value="Unassembled WGS sequence"/>
</dbReference>
<evidence type="ECO:0000259" key="5">
    <source>
        <dbReference type="Pfam" id="PF05726"/>
    </source>
</evidence>
<evidence type="ECO:0000259" key="4">
    <source>
        <dbReference type="Pfam" id="PF02678"/>
    </source>
</evidence>
<feature type="domain" description="Pirin C-terminal" evidence="5">
    <location>
        <begin position="204"/>
        <end position="301"/>
    </location>
</feature>
<dbReference type="InterPro" id="IPR008778">
    <property type="entry name" value="Pirin_C_dom"/>
</dbReference>
<dbReference type="Gene3D" id="2.60.120.10">
    <property type="entry name" value="Jelly Rolls"/>
    <property type="match status" value="2"/>
</dbReference>
<reference evidence="7" key="1">
    <citation type="journal article" date="2019" name="Int. J. Syst. Evol. Microbiol.">
        <title>The Global Catalogue of Microorganisms (GCM) 10K type strain sequencing project: providing services to taxonomists for standard genome sequencing and annotation.</title>
        <authorList>
            <consortium name="The Broad Institute Genomics Platform"/>
            <consortium name="The Broad Institute Genome Sequencing Center for Infectious Disease"/>
            <person name="Wu L."/>
            <person name="Ma J."/>
        </authorList>
    </citation>
    <scope>NUCLEOTIDE SEQUENCE [LARGE SCALE GENOMIC DNA]</scope>
    <source>
        <strain evidence="7">CCUG 43114</strain>
    </source>
</reference>
<organism evidence="6 7">
    <name type="scientific">Aquipuribacter nitratireducens</name>
    <dbReference type="NCBI Taxonomy" id="650104"/>
    <lineage>
        <taxon>Bacteria</taxon>
        <taxon>Bacillati</taxon>
        <taxon>Actinomycetota</taxon>
        <taxon>Actinomycetes</taxon>
        <taxon>Micrococcales</taxon>
        <taxon>Intrasporangiaceae</taxon>
        <taxon>Aquipuribacter</taxon>
    </lineage>
</organism>
<dbReference type="PANTHER" id="PTHR13903">
    <property type="entry name" value="PIRIN-RELATED"/>
    <property type="match status" value="1"/>
</dbReference>
<evidence type="ECO:0000256" key="3">
    <source>
        <dbReference type="SAM" id="MobiDB-lite"/>
    </source>
</evidence>
<feature type="domain" description="Pirin N-terminal" evidence="4">
    <location>
        <begin position="45"/>
        <end position="144"/>
    </location>
</feature>
<dbReference type="PANTHER" id="PTHR13903:SF8">
    <property type="entry name" value="PIRIN"/>
    <property type="match status" value="1"/>
</dbReference>
<dbReference type="PIRSF" id="PIRSF006232">
    <property type="entry name" value="Pirin"/>
    <property type="match status" value="1"/>
</dbReference>
<accession>A0ABW0GR82</accession>
<comment type="similarity">
    <text evidence="1 2">Belongs to the pirin family.</text>
</comment>
<feature type="region of interest" description="Disordered" evidence="3">
    <location>
        <begin position="1"/>
        <end position="21"/>
    </location>
</feature>
<dbReference type="RefSeq" id="WP_340271511.1">
    <property type="nucleotide sequence ID" value="NZ_JBBEOG010000012.1"/>
</dbReference>
<dbReference type="InterPro" id="IPR011051">
    <property type="entry name" value="RmlC_Cupin_sf"/>
</dbReference>
<sequence>MSNLDTAPSPTDIGEGGELAAHAGTGPLARVLRARDVPLGGPRAMRVRRTLPSRERTTIGAWCFVDHYGPATGERVMVVPPHPHTGLQTVTWLVGGEALHHDSVGSEATIRPGQLNIMTSGHGIAHGEQSLDGGDPLHGVQLWVALPEEHRHQAPHFEHHAELPVRTADVDGTTVRTTVLAGTFDGLTSPAATYTPLVGAELRTDGPVRLRLPLDPAFEHGLLLVDGAATVVGAPEEAAPGAGDLVDLGDDRDDVEVVVTEPSTLLLLGGAPFGERLVMWWNFVGRTHDEVVASREAWQSRDDRFGVVPGWADDSWLRAPELPNVRLRPRG</sequence>
<dbReference type="InterPro" id="IPR014710">
    <property type="entry name" value="RmlC-like_jellyroll"/>
</dbReference>
<dbReference type="CDD" id="cd02909">
    <property type="entry name" value="cupin_pirin_N"/>
    <property type="match status" value="1"/>
</dbReference>
<dbReference type="Pfam" id="PF05726">
    <property type="entry name" value="Pirin_C"/>
    <property type="match status" value="1"/>
</dbReference>
<protein>
    <submittedName>
        <fullName evidence="6">Pirin family protein</fullName>
    </submittedName>
</protein>
<dbReference type="Pfam" id="PF02678">
    <property type="entry name" value="Pirin"/>
    <property type="match status" value="1"/>
</dbReference>
<dbReference type="InterPro" id="IPR003829">
    <property type="entry name" value="Pirin_N_dom"/>
</dbReference>
<evidence type="ECO:0000313" key="7">
    <source>
        <dbReference type="Proteomes" id="UP001596122"/>
    </source>
</evidence>
<dbReference type="SUPFAM" id="SSF51182">
    <property type="entry name" value="RmlC-like cupins"/>
    <property type="match status" value="1"/>
</dbReference>
<dbReference type="EMBL" id="JBHSLD010000011">
    <property type="protein sequence ID" value="MFC5381769.1"/>
    <property type="molecule type" value="Genomic_DNA"/>
</dbReference>
<dbReference type="InterPro" id="IPR012093">
    <property type="entry name" value="Pirin"/>
</dbReference>
<comment type="caution">
    <text evidence="6">The sequence shown here is derived from an EMBL/GenBank/DDBJ whole genome shotgun (WGS) entry which is preliminary data.</text>
</comment>
<evidence type="ECO:0000256" key="1">
    <source>
        <dbReference type="ARBA" id="ARBA00008416"/>
    </source>
</evidence>
<name>A0ABW0GR82_9MICO</name>
<gene>
    <name evidence="6" type="ORF">ACFPJ6_13335</name>
</gene>
<keyword evidence="7" id="KW-1185">Reference proteome</keyword>